<proteinExistence type="predicted"/>
<evidence type="ECO:0000313" key="5">
    <source>
        <dbReference type="Proteomes" id="UP000621454"/>
    </source>
</evidence>
<dbReference type="RefSeq" id="WP_188585303.1">
    <property type="nucleotide sequence ID" value="NZ_BMGC01000004.1"/>
</dbReference>
<dbReference type="InterPro" id="IPR018929">
    <property type="entry name" value="DUF2510"/>
</dbReference>
<feature type="compositionally biased region" description="Low complexity" evidence="1">
    <location>
        <begin position="96"/>
        <end position="111"/>
    </location>
</feature>
<dbReference type="Pfam" id="PF10708">
    <property type="entry name" value="DUF2510"/>
    <property type="match status" value="1"/>
</dbReference>
<feature type="transmembrane region" description="Helical" evidence="2">
    <location>
        <begin position="43"/>
        <end position="64"/>
    </location>
</feature>
<keyword evidence="5" id="KW-1185">Reference proteome</keyword>
<reference evidence="4" key="2">
    <citation type="submission" date="2020-09" db="EMBL/GenBank/DDBJ databases">
        <authorList>
            <person name="Sun Q."/>
            <person name="Zhou Y."/>
        </authorList>
    </citation>
    <scope>NUCLEOTIDE SEQUENCE</scope>
    <source>
        <strain evidence="4">CGMCC 1.12827</strain>
    </source>
</reference>
<dbReference type="Proteomes" id="UP000621454">
    <property type="component" value="Unassembled WGS sequence"/>
</dbReference>
<evidence type="ECO:0000259" key="3">
    <source>
        <dbReference type="Pfam" id="PF10708"/>
    </source>
</evidence>
<evidence type="ECO:0000313" key="4">
    <source>
        <dbReference type="EMBL" id="GGB22248.1"/>
    </source>
</evidence>
<evidence type="ECO:0000256" key="2">
    <source>
        <dbReference type="SAM" id="Phobius"/>
    </source>
</evidence>
<feature type="domain" description="DUF2510" evidence="3">
    <location>
        <begin position="7"/>
        <end position="35"/>
    </location>
</feature>
<protein>
    <recommendedName>
        <fullName evidence="3">DUF2510 domain-containing protein</fullName>
    </recommendedName>
</protein>
<keyword evidence="2" id="KW-0812">Transmembrane</keyword>
<dbReference type="AlphaFoldDB" id="A0A916SXU7"/>
<feature type="compositionally biased region" description="Polar residues" evidence="1">
    <location>
        <begin position="68"/>
        <end position="92"/>
    </location>
</feature>
<keyword evidence="2" id="KW-0472">Membrane</keyword>
<evidence type="ECO:0000256" key="1">
    <source>
        <dbReference type="SAM" id="MobiDB-lite"/>
    </source>
</evidence>
<comment type="caution">
    <text evidence="4">The sequence shown here is derived from an EMBL/GenBank/DDBJ whole genome shotgun (WGS) entry which is preliminary data.</text>
</comment>
<organism evidence="4 5">
    <name type="scientific">Gordonia jinhuaensis</name>
    <dbReference type="NCBI Taxonomy" id="1517702"/>
    <lineage>
        <taxon>Bacteria</taxon>
        <taxon>Bacillati</taxon>
        <taxon>Actinomycetota</taxon>
        <taxon>Actinomycetes</taxon>
        <taxon>Mycobacteriales</taxon>
        <taxon>Gordoniaceae</taxon>
        <taxon>Gordonia</taxon>
    </lineage>
</organism>
<keyword evidence="2" id="KW-1133">Transmembrane helix</keyword>
<name>A0A916SXU7_9ACTN</name>
<accession>A0A916SXU7</accession>
<reference evidence="4" key="1">
    <citation type="journal article" date="2014" name="Int. J. Syst. Evol. Microbiol.">
        <title>Complete genome sequence of Corynebacterium casei LMG S-19264T (=DSM 44701T), isolated from a smear-ripened cheese.</title>
        <authorList>
            <consortium name="US DOE Joint Genome Institute (JGI-PGF)"/>
            <person name="Walter F."/>
            <person name="Albersmeier A."/>
            <person name="Kalinowski J."/>
            <person name="Ruckert C."/>
        </authorList>
    </citation>
    <scope>NUCLEOTIDE SEQUENCE</scope>
    <source>
        <strain evidence="4">CGMCC 1.12827</strain>
    </source>
</reference>
<dbReference type="EMBL" id="BMGC01000004">
    <property type="protein sequence ID" value="GGB22248.1"/>
    <property type="molecule type" value="Genomic_DNA"/>
</dbReference>
<sequence>MTQPTPPSWLPDPEGSGRERWWDGYRWTAQTRITPKKNRSSKAWWWIGGFIALVVIIGAIGSTLSDTGNTASPSGGTPSTDARGTATTSTPVDPQADASQSAAMSSALAEATAREQDKTQFKDIGDRDWQLIAKNPDAHLGEKVVIYGKVTQADSVTGDKYIRVSTGAEPADYYTVNTIAKEGVNGVFANVVEGDLVTMWARVWGSKTYDTTLGGSTTAPEVKVNVIEVTGHE</sequence>
<feature type="region of interest" description="Disordered" evidence="1">
    <location>
        <begin position="68"/>
        <end position="120"/>
    </location>
</feature>
<gene>
    <name evidence="4" type="ORF">GCM10011489_08040</name>
</gene>